<dbReference type="InterPro" id="IPR018247">
    <property type="entry name" value="EF_Hand_1_Ca_BS"/>
</dbReference>
<dbReference type="InterPro" id="IPR016134">
    <property type="entry name" value="Dockerin_dom"/>
</dbReference>
<dbReference type="SUPFAM" id="SSF63446">
    <property type="entry name" value="Type I dockerin domain"/>
    <property type="match status" value="1"/>
</dbReference>
<reference evidence="3 4" key="1">
    <citation type="submission" date="2018-05" db="EMBL/GenBank/DDBJ databases">
        <title>The Hungate 1000. A catalogue of reference genomes from the rumen microbiome.</title>
        <authorList>
            <person name="Kelly W."/>
        </authorList>
    </citation>
    <scope>NUCLEOTIDE SEQUENCE [LARGE SCALE GENOMIC DNA]</scope>
    <source>
        <strain evidence="3 4">SAb67</strain>
    </source>
</reference>
<dbReference type="RefSeq" id="WP_109725406.1">
    <property type="nucleotide sequence ID" value="NZ_QGDI01000002.1"/>
</dbReference>
<feature type="domain" description="Dockerin" evidence="2">
    <location>
        <begin position="390"/>
        <end position="457"/>
    </location>
</feature>
<proteinExistence type="predicted"/>
<dbReference type="Proteomes" id="UP000245720">
    <property type="component" value="Unassembled WGS sequence"/>
</dbReference>
<dbReference type="AlphaFoldDB" id="A0A315Y239"/>
<feature type="signal peptide" evidence="1">
    <location>
        <begin position="1"/>
        <end position="26"/>
    </location>
</feature>
<accession>A0A315Y239</accession>
<evidence type="ECO:0000313" key="4">
    <source>
        <dbReference type="Proteomes" id="UP000245720"/>
    </source>
</evidence>
<evidence type="ECO:0000256" key="1">
    <source>
        <dbReference type="SAM" id="SignalP"/>
    </source>
</evidence>
<gene>
    <name evidence="3" type="ORF">IE37_00511</name>
</gene>
<dbReference type="GO" id="GO:0000272">
    <property type="term" value="P:polysaccharide catabolic process"/>
    <property type="evidence" value="ECO:0007669"/>
    <property type="project" value="InterPro"/>
</dbReference>
<dbReference type="EMBL" id="QGDI01000002">
    <property type="protein sequence ID" value="PWJ14527.1"/>
    <property type="molecule type" value="Genomic_DNA"/>
</dbReference>
<evidence type="ECO:0000259" key="2">
    <source>
        <dbReference type="PROSITE" id="PS51766"/>
    </source>
</evidence>
<name>A0A315Y239_RUMFL</name>
<keyword evidence="1" id="KW-0732">Signal</keyword>
<dbReference type="CDD" id="cd14256">
    <property type="entry name" value="Dockerin_I"/>
    <property type="match status" value="1"/>
</dbReference>
<comment type="caution">
    <text evidence="3">The sequence shown here is derived from an EMBL/GenBank/DDBJ whole genome shotgun (WGS) entry which is preliminary data.</text>
</comment>
<organism evidence="3 4">
    <name type="scientific">Ruminococcus flavefaciens</name>
    <dbReference type="NCBI Taxonomy" id="1265"/>
    <lineage>
        <taxon>Bacteria</taxon>
        <taxon>Bacillati</taxon>
        <taxon>Bacillota</taxon>
        <taxon>Clostridia</taxon>
        <taxon>Eubacteriales</taxon>
        <taxon>Oscillospiraceae</taxon>
        <taxon>Ruminococcus</taxon>
    </lineage>
</organism>
<dbReference type="Gene3D" id="1.10.1330.10">
    <property type="entry name" value="Dockerin domain"/>
    <property type="match status" value="1"/>
</dbReference>
<dbReference type="PROSITE" id="PS00018">
    <property type="entry name" value="EF_HAND_1"/>
    <property type="match status" value="1"/>
</dbReference>
<sequence length="583" mass="64251">MNIGKTIAALTAAAIIPLSSALPASSADIVVTPSANDVYVPDWVPDDLESAIKFHNTYGAVHIQGDYVCIVFPEDIMTGPASAIGQERYSFEVTGNAMTEVKHKKIIGKQSKDLTVAVYCSQRPGSFDISVIDTWMQDTQPDLGITNEAAHYSFSVDNYLNITETDILSWLPDSPAEFSEYVEKNGPISAKDTLVLFCLSQNSGTAYEWSRFQKSGDCLALKKVLNASEIEDTVRDGGIQNSVYIFEGVKDGYDRITFGYAPVYSSSEPEKTITADCLVMDNAQNVLLPDDVRITVLDYDSGEPIDVTKNKGFAVKQIVNTPGVSPTIADITSNPCILRNMEHPIDESTYLAMPYGFKAPTIPDTILVSDDHVEVTKYENGAESIVYKVIADPSGDVNGDGTLSLADLVLMQKWLLFDSDTVLADWSAGDYTKDGIIDVFDLVLMRKAVINKPVAPVALELTEAGGFIGTYNKWKVYHEDGEYKLAAPKRGGLVRNDETVVYDITKEEYLSIMSVDYAEIIANEPSPFEHQMADSFSYNYKITYANGETAEVLRFRSDVMSDIKEIARHYQNTDQTESWGAQE</sequence>
<dbReference type="Pfam" id="PF00404">
    <property type="entry name" value="Dockerin_1"/>
    <property type="match status" value="1"/>
</dbReference>
<feature type="chain" id="PRO_5016234060" description="Dockerin domain-containing protein" evidence="1">
    <location>
        <begin position="27"/>
        <end position="583"/>
    </location>
</feature>
<dbReference type="PROSITE" id="PS51766">
    <property type="entry name" value="DOCKERIN"/>
    <property type="match status" value="1"/>
</dbReference>
<dbReference type="InterPro" id="IPR002105">
    <property type="entry name" value="Dockerin_1_rpt"/>
</dbReference>
<protein>
    <recommendedName>
        <fullName evidence="2">Dockerin domain-containing protein</fullName>
    </recommendedName>
</protein>
<dbReference type="GO" id="GO:0004553">
    <property type="term" value="F:hydrolase activity, hydrolyzing O-glycosyl compounds"/>
    <property type="evidence" value="ECO:0007669"/>
    <property type="project" value="InterPro"/>
</dbReference>
<evidence type="ECO:0000313" key="3">
    <source>
        <dbReference type="EMBL" id="PWJ14527.1"/>
    </source>
</evidence>
<dbReference type="InterPro" id="IPR036439">
    <property type="entry name" value="Dockerin_dom_sf"/>
</dbReference>
<dbReference type="OrthoDB" id="1821325at2"/>